<evidence type="ECO:0000313" key="1">
    <source>
        <dbReference type="EMBL" id="CAM02726.1"/>
    </source>
</evidence>
<name>A4FFA1_SACEN</name>
<dbReference type="EMBL" id="AM420293">
    <property type="protein sequence ID" value="CAM02726.1"/>
    <property type="molecule type" value="Genomic_DNA"/>
</dbReference>
<dbReference type="AlphaFoldDB" id="A4FFA1"/>
<dbReference type="Proteomes" id="UP000006728">
    <property type="component" value="Chromosome"/>
</dbReference>
<organism evidence="1 2">
    <name type="scientific">Saccharopolyspora erythraea (strain ATCC 11635 / DSM 40517 / JCM 4748 / NBRC 13426 / NCIMB 8594 / NRRL 2338)</name>
    <dbReference type="NCBI Taxonomy" id="405948"/>
    <lineage>
        <taxon>Bacteria</taxon>
        <taxon>Bacillati</taxon>
        <taxon>Actinomycetota</taxon>
        <taxon>Actinomycetes</taxon>
        <taxon>Pseudonocardiales</taxon>
        <taxon>Pseudonocardiaceae</taxon>
        <taxon>Saccharopolyspora</taxon>
    </lineage>
</organism>
<sequence length="35" mass="3914">MRMLLKSLLRVVADLARGVHAGHGIRHGVGHRGRW</sequence>
<proteinExistence type="predicted"/>
<dbReference type="KEGG" id="sen:SACE_3452"/>
<evidence type="ECO:0000313" key="2">
    <source>
        <dbReference type="Proteomes" id="UP000006728"/>
    </source>
</evidence>
<reference evidence="1 2" key="1">
    <citation type="journal article" date="2007" name="Nat. Biotechnol.">
        <title>Complete genome sequence of the erythromycin-producing bacterium Saccharopolyspora erythraea NRRL23338.</title>
        <authorList>
            <person name="Oliynyk M."/>
            <person name="Samborskyy M."/>
            <person name="Lester J.B."/>
            <person name="Mironenko T."/>
            <person name="Scott N."/>
            <person name="Dickens S."/>
            <person name="Haydock S.F."/>
            <person name="Leadlay P.F."/>
        </authorList>
    </citation>
    <scope>NUCLEOTIDE SEQUENCE [LARGE SCALE GENOMIC DNA]</scope>
    <source>
        <strain evidence="2">ATCC 11635 / DSM 40517 / JCM 4748 / NBRC 13426 / NCIMB 8594 / NRRL 2338</strain>
    </source>
</reference>
<gene>
    <name evidence="1" type="ordered locus">SACE_3452</name>
</gene>
<dbReference type="HOGENOM" id="CLU_3367094_0_0_11"/>
<accession>A4FFA1</accession>
<keyword evidence="2" id="KW-1185">Reference proteome</keyword>
<protein>
    <submittedName>
        <fullName evidence="1">Uncharacterized protein</fullName>
    </submittedName>
</protein>